<feature type="domain" description="Tyr recombinase" evidence="4">
    <location>
        <begin position="179"/>
        <end position="357"/>
    </location>
</feature>
<dbReference type="PANTHER" id="PTHR30349">
    <property type="entry name" value="PHAGE INTEGRASE-RELATED"/>
    <property type="match status" value="1"/>
</dbReference>
<dbReference type="RefSeq" id="WP_211551825.1">
    <property type="nucleotide sequence ID" value="NZ_JAGTUF010000032.1"/>
</dbReference>
<dbReference type="Gene3D" id="1.10.443.10">
    <property type="entry name" value="Intergrase catalytic core"/>
    <property type="match status" value="1"/>
</dbReference>
<dbReference type="PROSITE" id="PS51898">
    <property type="entry name" value="TYR_RECOMBINASE"/>
    <property type="match status" value="1"/>
</dbReference>
<dbReference type="Pfam" id="PF00589">
    <property type="entry name" value="Phage_integrase"/>
    <property type="match status" value="1"/>
</dbReference>
<reference evidence="5 6" key="1">
    <citation type="submission" date="2021-04" db="EMBL/GenBank/DDBJ databases">
        <title>Magnetospirillum sulfuroxidans sp. nov., a facultative chemolithoautotrophic sulfur-oxidizing alphaproteobacterium isolated from freshwater sediment and proposals for Paramagetospirillum gen. nov., and Magnetospirillaceae fam. nov.</title>
        <authorList>
            <person name="Koziaeva V."/>
            <person name="Geelhoed J.S."/>
            <person name="Sorokin D.Y."/>
            <person name="Grouzdev D.S."/>
        </authorList>
    </citation>
    <scope>NUCLEOTIDE SEQUENCE [LARGE SCALE GENOMIC DNA]</scope>
    <source>
        <strain evidence="5 6">J10</strain>
    </source>
</reference>
<dbReference type="SUPFAM" id="SSF56349">
    <property type="entry name" value="DNA breaking-rejoining enzymes"/>
    <property type="match status" value="1"/>
</dbReference>
<dbReference type="InterPro" id="IPR010998">
    <property type="entry name" value="Integrase_recombinase_N"/>
</dbReference>
<evidence type="ECO:0000256" key="3">
    <source>
        <dbReference type="ARBA" id="ARBA00023172"/>
    </source>
</evidence>
<dbReference type="Proteomes" id="UP000680714">
    <property type="component" value="Unassembled WGS sequence"/>
</dbReference>
<evidence type="ECO:0000259" key="4">
    <source>
        <dbReference type="PROSITE" id="PS51898"/>
    </source>
</evidence>
<dbReference type="Gene3D" id="1.10.150.130">
    <property type="match status" value="1"/>
</dbReference>
<protein>
    <submittedName>
        <fullName evidence="5">Site-specific integrase</fullName>
    </submittedName>
</protein>
<dbReference type="InterPro" id="IPR013762">
    <property type="entry name" value="Integrase-like_cat_sf"/>
</dbReference>
<evidence type="ECO:0000256" key="1">
    <source>
        <dbReference type="ARBA" id="ARBA00022908"/>
    </source>
</evidence>
<keyword evidence="2" id="KW-0238">DNA-binding</keyword>
<dbReference type="InterPro" id="IPR002104">
    <property type="entry name" value="Integrase_catalytic"/>
</dbReference>
<organism evidence="5 6">
    <name type="scientific">Magnetospirillum sulfuroxidans</name>
    <dbReference type="NCBI Taxonomy" id="611300"/>
    <lineage>
        <taxon>Bacteria</taxon>
        <taxon>Pseudomonadati</taxon>
        <taxon>Pseudomonadota</taxon>
        <taxon>Alphaproteobacteria</taxon>
        <taxon>Rhodospirillales</taxon>
        <taxon>Rhodospirillaceae</taxon>
        <taxon>Magnetospirillum</taxon>
    </lineage>
</organism>
<dbReference type="InterPro" id="IPR011010">
    <property type="entry name" value="DNA_brk_join_enz"/>
</dbReference>
<dbReference type="PANTHER" id="PTHR30349:SF94">
    <property type="entry name" value="INTEGRASE_RECOMBINASE HI_1414-RELATED"/>
    <property type="match status" value="1"/>
</dbReference>
<dbReference type="EMBL" id="JAGTUF010000032">
    <property type="protein sequence ID" value="MBR9973776.1"/>
    <property type="molecule type" value="Genomic_DNA"/>
</dbReference>
<accession>A0ABS5IH79</accession>
<dbReference type="CDD" id="cd00796">
    <property type="entry name" value="INT_Rci_Hp1_C"/>
    <property type="match status" value="1"/>
</dbReference>
<keyword evidence="6" id="KW-1185">Reference proteome</keyword>
<keyword evidence="3" id="KW-0233">DNA recombination</keyword>
<dbReference type="InterPro" id="IPR050090">
    <property type="entry name" value="Tyrosine_recombinase_XerCD"/>
</dbReference>
<evidence type="ECO:0000256" key="2">
    <source>
        <dbReference type="ARBA" id="ARBA00023125"/>
    </source>
</evidence>
<comment type="caution">
    <text evidence="5">The sequence shown here is derived from an EMBL/GenBank/DDBJ whole genome shotgun (WGS) entry which is preliminary data.</text>
</comment>
<gene>
    <name evidence="5" type="ORF">KEC16_18780</name>
</gene>
<name>A0ABS5IH79_9PROT</name>
<evidence type="ECO:0000313" key="6">
    <source>
        <dbReference type="Proteomes" id="UP000680714"/>
    </source>
</evidence>
<evidence type="ECO:0000313" key="5">
    <source>
        <dbReference type="EMBL" id="MBR9973776.1"/>
    </source>
</evidence>
<keyword evidence="1" id="KW-0229">DNA integration</keyword>
<proteinExistence type="predicted"/>
<sequence length="357" mass="41109">MATIDQRGPYQWRARIRRKVGGKVVTLTRTEETYEAAKRWADIQEGKVVGDEYEDRRAVQGMTVAQACEWFLDRVAPVDEKTGKRVPKSQHAKNQVSKLKYWIASDFANWSLVSLKPWDLIEWRDDLLEDGDCSPQTIVHRLNTLSQVYVQAGLALKVELTNPVGEKVRPSLGPGRNRRLDVHLDKDGKDEEVRLLEACAGSSRSWLKSAVVISLETCMRQAELAGLTWDRVRLDAEYPHCDLPKTKNDRPRRVPLSTRAVKAFRELTPANVIVLGKRTVFPVETPRAFGHAWRDVVTEDLFPDLRWHDLRHEAVSRLFERTDLRDNEIMAISGHLRPEMLMRYAHLRTERFANRLG</sequence>